<sequence length="318" mass="36394">MTGITRPETHEARISALKKVFAEQSAKAISSNKIRGVATIDKICVLAKVEKTHLYGKTDPPPEFIEQYRVLLVEMQTFNKNFLERKKKVKQSGVSDEIKLEDAVEDNHALLREVIGFEARVKLLENKNRSLLAEKTQLQAITSGENISDEKITLLPDVTVNIICPDDHLERDGKYRFHDPKERKKAWHSARTEFAKLMKRRVPQRVYLLMGPPCSGKSEWAKSKKINPNRHAVIIDATNLTAGDRASWIAQALKANNVKICVVRFIVDNATIAARNSQRHHKMIDTEVLQEKLDQLEEVDVEWEEVDEMLFVRMDNGY</sequence>
<organism evidence="1 2">
    <name type="scientific">Paraglaciecola polaris LMG 21857</name>
    <dbReference type="NCBI Taxonomy" id="1129793"/>
    <lineage>
        <taxon>Bacteria</taxon>
        <taxon>Pseudomonadati</taxon>
        <taxon>Pseudomonadota</taxon>
        <taxon>Gammaproteobacteria</taxon>
        <taxon>Alteromonadales</taxon>
        <taxon>Alteromonadaceae</taxon>
        <taxon>Paraglaciecola</taxon>
    </lineage>
</organism>
<dbReference type="STRING" id="1129793.GPLA_1390"/>
<evidence type="ECO:0000313" key="1">
    <source>
        <dbReference type="EMBL" id="GAC32304.1"/>
    </source>
</evidence>
<name>K6YHY2_9ALTE</name>
<dbReference type="InterPro" id="IPR027417">
    <property type="entry name" value="P-loop_NTPase"/>
</dbReference>
<protein>
    <submittedName>
        <fullName evidence="1">Uncharacterized protein</fullName>
    </submittedName>
</protein>
<dbReference type="Proteomes" id="UP000006322">
    <property type="component" value="Unassembled WGS sequence"/>
</dbReference>
<dbReference type="Pfam" id="PF13671">
    <property type="entry name" value="AAA_33"/>
    <property type="match status" value="1"/>
</dbReference>
<dbReference type="AlphaFoldDB" id="K6YHY2"/>
<reference evidence="2" key="1">
    <citation type="journal article" date="2014" name="Environ. Microbiol.">
        <title>Comparative genomics of the marine bacterial genus Glaciecola reveals the high degree of genomic diversity and genomic characteristic for cold adaptation.</title>
        <authorList>
            <person name="Qin Q.L."/>
            <person name="Xie B.B."/>
            <person name="Yu Y."/>
            <person name="Shu Y.L."/>
            <person name="Rong J.C."/>
            <person name="Zhang Y.J."/>
            <person name="Zhao D.L."/>
            <person name="Chen X.L."/>
            <person name="Zhang X.Y."/>
            <person name="Chen B."/>
            <person name="Zhou B.C."/>
            <person name="Zhang Y.Z."/>
        </authorList>
    </citation>
    <scope>NUCLEOTIDE SEQUENCE [LARGE SCALE GENOMIC DNA]</scope>
    <source>
        <strain evidence="2">LMG 21857</strain>
    </source>
</reference>
<proteinExistence type="predicted"/>
<dbReference type="Gene3D" id="3.40.50.300">
    <property type="entry name" value="P-loop containing nucleotide triphosphate hydrolases"/>
    <property type="match status" value="1"/>
</dbReference>
<dbReference type="RefSeq" id="WP_007104102.1">
    <property type="nucleotide sequence ID" value="NZ_BAER01000035.1"/>
</dbReference>
<dbReference type="OrthoDB" id="7061053at2"/>
<accession>K6YHY2</accession>
<gene>
    <name evidence="1" type="ORF">GPLA_1390</name>
</gene>
<dbReference type="SUPFAM" id="SSF52540">
    <property type="entry name" value="P-loop containing nucleoside triphosphate hydrolases"/>
    <property type="match status" value="1"/>
</dbReference>
<evidence type="ECO:0000313" key="2">
    <source>
        <dbReference type="Proteomes" id="UP000006322"/>
    </source>
</evidence>
<dbReference type="EMBL" id="BAER01000035">
    <property type="protein sequence ID" value="GAC32304.1"/>
    <property type="molecule type" value="Genomic_DNA"/>
</dbReference>
<comment type="caution">
    <text evidence="1">The sequence shown here is derived from an EMBL/GenBank/DDBJ whole genome shotgun (WGS) entry which is preliminary data.</text>
</comment>
<keyword evidence="2" id="KW-1185">Reference proteome</keyword>